<dbReference type="EMBL" id="CP020477">
    <property type="protein sequence ID" value="ARM76302.1"/>
    <property type="molecule type" value="Genomic_DNA"/>
</dbReference>
<gene>
    <name evidence="1" type="ORF">B6F84_09875</name>
</gene>
<dbReference type="KEGG" id="aman:B6F84_09875"/>
<dbReference type="AlphaFoldDB" id="A0A1W6K1F3"/>
<protein>
    <recommendedName>
        <fullName evidence="3">Dehydrogenase</fullName>
    </recommendedName>
</protein>
<dbReference type="InterPro" id="IPR036188">
    <property type="entry name" value="FAD/NAD-bd_sf"/>
</dbReference>
<accession>A0A1W6K1F3</accession>
<dbReference type="Gene3D" id="3.50.50.60">
    <property type="entry name" value="FAD/NAD(P)-binding domain"/>
    <property type="match status" value="1"/>
</dbReference>
<dbReference type="PANTHER" id="PTHR42685:SF21">
    <property type="entry name" value="DEHYDROGENASE (FLAVOPROTEIN)-LIKE PROTEIN"/>
    <property type="match status" value="1"/>
</dbReference>
<proteinExistence type="predicted"/>
<name>A0A1W6K1F3_9CREN</name>
<dbReference type="InterPro" id="IPR050407">
    <property type="entry name" value="Geranylgeranyl_reductase"/>
</dbReference>
<keyword evidence="2" id="KW-1185">Reference proteome</keyword>
<dbReference type="Proteomes" id="UP000193404">
    <property type="component" value="Chromosome"/>
</dbReference>
<dbReference type="OrthoDB" id="36416at2157"/>
<evidence type="ECO:0008006" key="3">
    <source>
        <dbReference type="Google" id="ProtNLM"/>
    </source>
</evidence>
<organism evidence="1 2">
    <name type="scientific">Acidianus manzaensis</name>
    <dbReference type="NCBI Taxonomy" id="282676"/>
    <lineage>
        <taxon>Archaea</taxon>
        <taxon>Thermoproteota</taxon>
        <taxon>Thermoprotei</taxon>
        <taxon>Sulfolobales</taxon>
        <taxon>Sulfolobaceae</taxon>
        <taxon>Acidianus</taxon>
    </lineage>
</organism>
<sequence length="293" mass="33586">MVGGGLAGLLTGYKNKDNEVIIFDRKRFPGKKCTGIISYSTFEKLGISKEFIEGKFKEIEIIVDNKYSVYIKTNVIRLDRVSLEKWLDSNLNVIRPVNAIIKNRNEVIVNDTKYSGEVIDASGWKGKAKWIKALEEVKEPIQEDKIIVYINSKNKGGFSWIVPLPTRTLVGSLAYSSPELFLPKLDKRRIEIHGGSIPRTKPIRTEVKSIGDRTGLIKTFTGGGIFGIAELLSTNNYEKTFSKLSKEIIRQYYLTLTLEKSWWFWIHFARLFKDRTINADKEFDFHSLLFTPH</sequence>
<dbReference type="STRING" id="282676.B6F84_09875"/>
<reference evidence="1 2" key="1">
    <citation type="submission" date="2017-03" db="EMBL/GenBank/DDBJ databases">
        <title>Sulfur activation and transportation mechanism of thermophilic Archaea Acidianus manzaensis YN-25.</title>
        <authorList>
            <person name="Ma Y."/>
            <person name="Yang Y."/>
            <person name="Xia J."/>
        </authorList>
    </citation>
    <scope>NUCLEOTIDE SEQUENCE [LARGE SCALE GENOMIC DNA]</scope>
    <source>
        <strain evidence="1 2">YN-25</strain>
    </source>
</reference>
<evidence type="ECO:0000313" key="2">
    <source>
        <dbReference type="Proteomes" id="UP000193404"/>
    </source>
</evidence>
<dbReference type="PANTHER" id="PTHR42685">
    <property type="entry name" value="GERANYLGERANYL DIPHOSPHATE REDUCTASE"/>
    <property type="match status" value="1"/>
</dbReference>
<evidence type="ECO:0000313" key="1">
    <source>
        <dbReference type="EMBL" id="ARM76302.1"/>
    </source>
</evidence>